<gene>
    <name evidence="1" type="ORF">LMG27952_04228</name>
</gene>
<dbReference type="Gene3D" id="3.10.450.50">
    <property type="match status" value="1"/>
</dbReference>
<proteinExistence type="predicted"/>
<dbReference type="RefSeq" id="WP_201697853.1">
    <property type="nucleotide sequence ID" value="NZ_CAJHCQ010000011.1"/>
</dbReference>
<dbReference type="EMBL" id="CAJHCQ010000011">
    <property type="protein sequence ID" value="CAD6544999.1"/>
    <property type="molecule type" value="Genomic_DNA"/>
</dbReference>
<accession>A0ABM8NV71</accession>
<organism evidence="1 2">
    <name type="scientific">Paraburkholderia hiiakae</name>
    <dbReference type="NCBI Taxonomy" id="1081782"/>
    <lineage>
        <taxon>Bacteria</taxon>
        <taxon>Pseudomonadati</taxon>
        <taxon>Pseudomonadota</taxon>
        <taxon>Betaproteobacteria</taxon>
        <taxon>Burkholderiales</taxon>
        <taxon>Burkholderiaceae</taxon>
        <taxon>Paraburkholderia</taxon>
    </lineage>
</organism>
<name>A0ABM8NV71_9BURK</name>
<protein>
    <recommendedName>
        <fullName evidence="3">Ester cyclase</fullName>
    </recommendedName>
</protein>
<dbReference type="Proteomes" id="UP000656319">
    <property type="component" value="Unassembled WGS sequence"/>
</dbReference>
<dbReference type="PANTHER" id="PTHR38436">
    <property type="entry name" value="POLYKETIDE CYCLASE SNOAL-LIKE DOMAIN"/>
    <property type="match status" value="1"/>
</dbReference>
<sequence>MDAHDLSALYRRYIDCLNRRDWDCLGDFVAHDVVHNDRPFGLAGYRAMLEQDVRDIPDLRFEIELLVAEPLVIASRLRFDCTPRQDFLGLPVNGRRIAFSENVFYAWRGGKIARVWSIIDKAAIEAQLS</sequence>
<dbReference type="SUPFAM" id="SSF54427">
    <property type="entry name" value="NTF2-like"/>
    <property type="match status" value="1"/>
</dbReference>
<keyword evidence="2" id="KW-1185">Reference proteome</keyword>
<evidence type="ECO:0008006" key="3">
    <source>
        <dbReference type="Google" id="ProtNLM"/>
    </source>
</evidence>
<comment type="caution">
    <text evidence="1">The sequence shown here is derived from an EMBL/GenBank/DDBJ whole genome shotgun (WGS) entry which is preliminary data.</text>
</comment>
<reference evidence="1 2" key="1">
    <citation type="submission" date="2020-10" db="EMBL/GenBank/DDBJ databases">
        <authorList>
            <person name="Peeters C."/>
        </authorList>
    </citation>
    <scope>NUCLEOTIDE SEQUENCE [LARGE SCALE GENOMIC DNA]</scope>
    <source>
        <strain evidence="1 2">LMG 27952</strain>
    </source>
</reference>
<dbReference type="Pfam" id="PF07366">
    <property type="entry name" value="SnoaL"/>
    <property type="match status" value="1"/>
</dbReference>
<dbReference type="InterPro" id="IPR009959">
    <property type="entry name" value="Cyclase_SnoaL-like"/>
</dbReference>
<dbReference type="InterPro" id="IPR032710">
    <property type="entry name" value="NTF2-like_dom_sf"/>
</dbReference>
<evidence type="ECO:0000313" key="1">
    <source>
        <dbReference type="EMBL" id="CAD6544999.1"/>
    </source>
</evidence>
<evidence type="ECO:0000313" key="2">
    <source>
        <dbReference type="Proteomes" id="UP000656319"/>
    </source>
</evidence>
<dbReference type="PANTHER" id="PTHR38436:SF1">
    <property type="entry name" value="ESTER CYCLASE"/>
    <property type="match status" value="1"/>
</dbReference>